<accession>A0AAV3T7A6</accession>
<proteinExistence type="predicted"/>
<dbReference type="RefSeq" id="WP_343772604.1">
    <property type="nucleotide sequence ID" value="NZ_BAAADV010000001.1"/>
</dbReference>
<dbReference type="GO" id="GO:0008887">
    <property type="term" value="F:glycerate kinase activity"/>
    <property type="evidence" value="ECO:0007669"/>
    <property type="project" value="InterPro"/>
</dbReference>
<gene>
    <name evidence="3" type="ORF">GCM10009020_08170</name>
</gene>
<dbReference type="InterPro" id="IPR038614">
    <property type="entry name" value="GK_N_sf"/>
</dbReference>
<keyword evidence="3" id="KW-0418">Kinase</keyword>
<comment type="caution">
    <text evidence="3">The sequence shown here is derived from an EMBL/GenBank/DDBJ whole genome shotgun (WGS) entry which is preliminary data.</text>
</comment>
<organism evidence="3 4">
    <name type="scientific">Natronoarchaeum mannanilyticum</name>
    <dbReference type="NCBI Taxonomy" id="926360"/>
    <lineage>
        <taxon>Archaea</taxon>
        <taxon>Methanobacteriati</taxon>
        <taxon>Methanobacteriota</taxon>
        <taxon>Stenosarchaea group</taxon>
        <taxon>Halobacteria</taxon>
        <taxon>Halobacteriales</taxon>
        <taxon>Natronoarchaeaceae</taxon>
    </lineage>
</organism>
<evidence type="ECO:0000313" key="4">
    <source>
        <dbReference type="Proteomes" id="UP001500420"/>
    </source>
</evidence>
<reference evidence="3 4" key="1">
    <citation type="journal article" date="2019" name="Int. J. Syst. Evol. Microbiol.">
        <title>The Global Catalogue of Microorganisms (GCM) 10K type strain sequencing project: providing services to taxonomists for standard genome sequencing and annotation.</title>
        <authorList>
            <consortium name="The Broad Institute Genomics Platform"/>
            <consortium name="The Broad Institute Genome Sequencing Center for Infectious Disease"/>
            <person name="Wu L."/>
            <person name="Ma J."/>
        </authorList>
    </citation>
    <scope>NUCLEOTIDE SEQUENCE [LARGE SCALE GENOMIC DNA]</scope>
    <source>
        <strain evidence="3 4">JCM 16328</strain>
    </source>
</reference>
<dbReference type="Gene3D" id="3.40.1480.10">
    <property type="entry name" value="MOFRL domain"/>
    <property type="match status" value="1"/>
</dbReference>
<dbReference type="InterPro" id="IPR025286">
    <property type="entry name" value="MOFRL_assoc_dom"/>
</dbReference>
<dbReference type="GO" id="GO:0005737">
    <property type="term" value="C:cytoplasm"/>
    <property type="evidence" value="ECO:0007669"/>
    <property type="project" value="TreeGrafter"/>
</dbReference>
<dbReference type="Proteomes" id="UP001500420">
    <property type="component" value="Unassembled WGS sequence"/>
</dbReference>
<dbReference type="Pfam" id="PF05161">
    <property type="entry name" value="MOFRL"/>
    <property type="match status" value="1"/>
</dbReference>
<dbReference type="AlphaFoldDB" id="A0AAV3T7A6"/>
<keyword evidence="4" id="KW-1185">Reference proteome</keyword>
<protein>
    <submittedName>
        <fullName evidence="3">Glycerate kinase</fullName>
    </submittedName>
</protein>
<evidence type="ECO:0000313" key="3">
    <source>
        <dbReference type="EMBL" id="GAA0665478.1"/>
    </source>
</evidence>
<dbReference type="InterPro" id="IPR007835">
    <property type="entry name" value="MOFRL"/>
</dbReference>
<dbReference type="Pfam" id="PF13660">
    <property type="entry name" value="DUF4147"/>
    <property type="match status" value="1"/>
</dbReference>
<dbReference type="PANTHER" id="PTHR12227:SF0">
    <property type="entry name" value="GLYCERATE KINASE"/>
    <property type="match status" value="1"/>
</dbReference>
<name>A0AAV3T7A6_9EURY</name>
<keyword evidence="3" id="KW-0808">Transferase</keyword>
<evidence type="ECO:0000259" key="2">
    <source>
        <dbReference type="Pfam" id="PF13660"/>
    </source>
</evidence>
<dbReference type="EMBL" id="BAAADV010000001">
    <property type="protein sequence ID" value="GAA0665478.1"/>
    <property type="molecule type" value="Genomic_DNA"/>
</dbReference>
<dbReference type="Gene3D" id="3.40.50.10180">
    <property type="entry name" value="Glycerate kinase, MOFRL-like N-terminal domain"/>
    <property type="match status" value="1"/>
</dbReference>
<sequence>MIEDRDSLASSEARETALECIEAGIEAGHPRTVVRDAVALEGDSLSIADATYDLAEYEEVVVLGGGNAAAHVAVALEDILADRIDGGVVVTDDPVETERVTVREGDHPVPSERGVDATRELLAAADAADEETLVLAAITGGGSALMAAPAGDVSLADLQNTTDALLASGADIHEINAVRKHLSALKGGRLARRAAPATVASLILSDVVGNDLSVIASGPVAPDESTFDDAIAVLDRYGIDAPDAVVTRLERGAAGEIDETPRADDSAFATVSNHVVADGMTVLEAARAAAADRGYETLVLSSRVRGEARDAATTHVAVAEEIRATGTPVSPPAVVLSGGETTVTIRGDGTGGPNQEFATSAALELGGGGTDAEAGDDSGAEAGDEVGAEGRITVAAVDTDGIDGASDAAGALVDGTTVEDPDAAREALAENDVYPFLESRGGLVLTGPTGTNLNDLRVLVVD</sequence>
<dbReference type="InterPro" id="IPR037035">
    <property type="entry name" value="GK-like_C_sf"/>
</dbReference>
<dbReference type="PANTHER" id="PTHR12227">
    <property type="entry name" value="GLYCERATE KINASE"/>
    <property type="match status" value="1"/>
</dbReference>
<feature type="domain" description="MOFRL" evidence="1">
    <location>
        <begin position="334"/>
        <end position="455"/>
    </location>
</feature>
<evidence type="ECO:0000259" key="1">
    <source>
        <dbReference type="Pfam" id="PF05161"/>
    </source>
</evidence>
<dbReference type="SUPFAM" id="SSF82544">
    <property type="entry name" value="GckA/TtuD-like"/>
    <property type="match status" value="1"/>
</dbReference>
<dbReference type="InterPro" id="IPR039760">
    <property type="entry name" value="MOFRL_protein"/>
</dbReference>
<feature type="domain" description="MOFRL-associated" evidence="2">
    <location>
        <begin position="17"/>
        <end position="250"/>
    </location>
</feature>